<reference evidence="2" key="3">
    <citation type="submission" date="2018-06" db="EMBL/GenBank/DDBJ databases">
        <authorList>
            <consortium name="Pathogen Informatics"/>
            <person name="Doyle S."/>
        </authorList>
    </citation>
    <scope>NUCLEOTIDE SEQUENCE</scope>
    <source>
        <strain evidence="2">NCTC10115</strain>
    </source>
</reference>
<reference evidence="4" key="2">
    <citation type="submission" date="2018-06" db="EMBL/GenBank/DDBJ databases">
        <authorList>
            <consortium name="Pathogen Informatics"/>
        </authorList>
    </citation>
    <scope>NUCLEOTIDE SEQUENCE [LARGE SCALE GENOMIC DNA]</scope>
    <source>
        <strain evidence="4">NCTC10115</strain>
    </source>
</reference>
<proteinExistence type="predicted"/>
<dbReference type="Proteomes" id="UP000092188">
    <property type="component" value="Unassembled WGS sequence"/>
</dbReference>
<dbReference type="Proteomes" id="UP000260136">
    <property type="component" value="Chromosome"/>
</dbReference>
<reference evidence="1 3" key="1">
    <citation type="submission" date="2016-06" db="EMBL/GenBank/DDBJ databases">
        <authorList>
            <person name="Ricketts C."/>
            <person name="Pickler L."/>
            <person name="Maurer J."/>
            <person name="Ayyampalayam S."/>
            <person name="Garcia M."/>
            <person name="Ferguson-Noel N.M."/>
        </authorList>
    </citation>
    <scope>NUCLEOTIDE SEQUENCE [LARGE SCALE GENOMIC DNA]</scope>
    <source>
        <strain evidence="1 3">K6356</strain>
    </source>
</reference>
<dbReference type="AlphaFoldDB" id="A0A3B0PTW6"/>
<evidence type="ECO:0000313" key="1">
    <source>
        <dbReference type="EMBL" id="OBU78895.1"/>
    </source>
</evidence>
<dbReference type="EMBL" id="LS991952">
    <property type="protein sequence ID" value="SYV94826.1"/>
    <property type="molecule type" value="Genomic_DNA"/>
</dbReference>
<name>A0A3B0PTW6_MYCGL</name>
<protein>
    <submittedName>
        <fullName evidence="2">Uncharacterized protein</fullName>
    </submittedName>
</protein>
<dbReference type="RefSeq" id="WP_011113745.1">
    <property type="nucleotide sequence ID" value="NZ_CP028146.1"/>
</dbReference>
<evidence type="ECO:0000313" key="2">
    <source>
        <dbReference type="EMBL" id="SYV94826.1"/>
    </source>
</evidence>
<gene>
    <name evidence="1" type="ORF">BAY36_00355</name>
    <name evidence="2" type="ORF">NCTC10115_01087</name>
</gene>
<accession>A0A3B0PTW6</accession>
<sequence>METTKTIYNDELIKGWLKEIIKLVPGITSELSDDDIEIDEDTITITVVCKLGIRPYQVCLMAQSMIYYELSRWDDHHPYFINVIIKEIKG</sequence>
<organism evidence="2 4">
    <name type="scientific">Mycoplasmoides gallisepticum</name>
    <name type="common">Mycoplasma gallisepticum</name>
    <dbReference type="NCBI Taxonomy" id="2096"/>
    <lineage>
        <taxon>Bacteria</taxon>
        <taxon>Bacillati</taxon>
        <taxon>Mycoplasmatota</taxon>
        <taxon>Mycoplasmoidales</taxon>
        <taxon>Mycoplasmoidaceae</taxon>
        <taxon>Mycoplasmoides</taxon>
    </lineage>
</organism>
<dbReference type="STRING" id="1006581.GCW_02805"/>
<evidence type="ECO:0000313" key="4">
    <source>
        <dbReference type="Proteomes" id="UP000260136"/>
    </source>
</evidence>
<dbReference type="GeneID" id="93510326"/>
<evidence type="ECO:0000313" key="3">
    <source>
        <dbReference type="Proteomes" id="UP000092188"/>
    </source>
</evidence>
<dbReference type="EMBL" id="MAGQ01000003">
    <property type="protein sequence ID" value="OBU78895.1"/>
    <property type="molecule type" value="Genomic_DNA"/>
</dbReference>